<proteinExistence type="predicted"/>
<comment type="caution">
    <text evidence="1">The sequence shown here is derived from an EMBL/GenBank/DDBJ whole genome shotgun (WGS) entry which is preliminary data.</text>
</comment>
<dbReference type="PANTHER" id="PTHR24176:SF14">
    <property type="entry name" value="ANKYRIN REPEAT DOMAIN-CONTAINING PROTEIN 31"/>
    <property type="match status" value="1"/>
</dbReference>
<keyword evidence="2" id="KW-1185">Reference proteome</keyword>
<name>A0ABQ9W9K5_SAGOE</name>
<dbReference type="InterPro" id="IPR042334">
    <property type="entry name" value="ANKRD31"/>
</dbReference>
<reference evidence="1 2" key="1">
    <citation type="submission" date="2023-05" db="EMBL/GenBank/DDBJ databases">
        <title>B98-5 Cell Line De Novo Hybrid Assembly: An Optical Mapping Approach.</title>
        <authorList>
            <person name="Kananen K."/>
            <person name="Auerbach J.A."/>
            <person name="Kautto E."/>
            <person name="Blachly J.S."/>
        </authorList>
    </citation>
    <scope>NUCLEOTIDE SEQUENCE [LARGE SCALE GENOMIC DNA]</scope>
    <source>
        <strain evidence="1">B95-8</strain>
        <tissue evidence="1">Cell line</tissue>
    </source>
</reference>
<dbReference type="EMBL" id="JASSZA010000002">
    <property type="protein sequence ID" value="KAK2118011.1"/>
    <property type="molecule type" value="Genomic_DNA"/>
</dbReference>
<evidence type="ECO:0000313" key="1">
    <source>
        <dbReference type="EMBL" id="KAK2118011.1"/>
    </source>
</evidence>
<sequence>MVAVKETSLIEPEKILAEPNTFFEPRKEVTLTMTSEETKDEESSLETFVSALERLLTSPESAQEERLFELVSDFDPKELMNPLSDSLSSISIHLNAWSSCHRDLQENVKDDALPAELLEALNTLSEAKVETIYHRKEGGSSLSARNECLEVEFNISQTSEDCTQIAEVNFEFLCSTLPFEHDSKLAELYDKYLSVEQVAENMSL</sequence>
<gene>
    <name evidence="1" type="primary">ANKRD31</name>
    <name evidence="1" type="ORF">P7K49_004898</name>
</gene>
<accession>A0ABQ9W9K5</accession>
<evidence type="ECO:0000313" key="2">
    <source>
        <dbReference type="Proteomes" id="UP001266305"/>
    </source>
</evidence>
<protein>
    <submittedName>
        <fullName evidence="1">Ankyrin repeat domain-containing protein 31</fullName>
    </submittedName>
</protein>
<dbReference type="Proteomes" id="UP001266305">
    <property type="component" value="Unassembled WGS sequence"/>
</dbReference>
<dbReference type="PANTHER" id="PTHR24176">
    <property type="entry name" value="ANKYRIN REPEAT DOMAIN-CONTAINING PROTEIN 31-RELATED"/>
    <property type="match status" value="1"/>
</dbReference>
<organism evidence="1 2">
    <name type="scientific">Saguinus oedipus</name>
    <name type="common">Cotton-top tamarin</name>
    <name type="synonym">Oedipomidas oedipus</name>
    <dbReference type="NCBI Taxonomy" id="9490"/>
    <lineage>
        <taxon>Eukaryota</taxon>
        <taxon>Metazoa</taxon>
        <taxon>Chordata</taxon>
        <taxon>Craniata</taxon>
        <taxon>Vertebrata</taxon>
        <taxon>Euteleostomi</taxon>
        <taxon>Mammalia</taxon>
        <taxon>Eutheria</taxon>
        <taxon>Euarchontoglires</taxon>
        <taxon>Primates</taxon>
        <taxon>Haplorrhini</taxon>
        <taxon>Platyrrhini</taxon>
        <taxon>Cebidae</taxon>
        <taxon>Callitrichinae</taxon>
        <taxon>Saguinus</taxon>
    </lineage>
</organism>